<dbReference type="OrthoDB" id="1918565at2759"/>
<dbReference type="Pfam" id="PF00646">
    <property type="entry name" value="F-box"/>
    <property type="match status" value="1"/>
</dbReference>
<comment type="caution">
    <text evidence="2">The sequence shown here is derived from an EMBL/GenBank/DDBJ whole genome shotgun (WGS) entry which is preliminary data.</text>
</comment>
<feature type="domain" description="F-box" evidence="1">
    <location>
        <begin position="33"/>
        <end position="79"/>
    </location>
</feature>
<protein>
    <submittedName>
        <fullName evidence="2">F-box domain</fullName>
    </submittedName>
</protein>
<accession>A0A8T2GAH2</accession>
<dbReference type="AlphaFoldDB" id="A0A8T2GAH2"/>
<dbReference type="PANTHER" id="PTHR32278:SF119">
    <property type="entry name" value="F-BOX PROTEIN PP2-B10-RELATED"/>
    <property type="match status" value="1"/>
</dbReference>
<dbReference type="InterPro" id="IPR025886">
    <property type="entry name" value="PP2-like"/>
</dbReference>
<gene>
    <name evidence="2" type="ORF">ISN44_As02g001330</name>
</gene>
<name>A0A8T2GAH2_ARASU</name>
<keyword evidence="3" id="KW-1185">Reference proteome</keyword>
<dbReference type="FunFam" id="1.20.1280.50:FF:000112">
    <property type="entry name" value="F-box protein PP2-B1"/>
    <property type="match status" value="1"/>
</dbReference>
<evidence type="ECO:0000313" key="3">
    <source>
        <dbReference type="Proteomes" id="UP000694251"/>
    </source>
</evidence>
<dbReference type="EMBL" id="JAEFBJ010000002">
    <property type="protein sequence ID" value="KAG7640271.1"/>
    <property type="molecule type" value="Genomic_DNA"/>
</dbReference>
<dbReference type="SMART" id="SM00256">
    <property type="entry name" value="FBOX"/>
    <property type="match status" value="1"/>
</dbReference>
<proteinExistence type="predicted"/>
<reference evidence="2 3" key="1">
    <citation type="submission" date="2020-12" db="EMBL/GenBank/DDBJ databases">
        <title>Concerted genomic and epigenomic changes stabilize Arabidopsis allopolyploids.</title>
        <authorList>
            <person name="Chen Z."/>
        </authorList>
    </citation>
    <scope>NUCLEOTIDE SEQUENCE [LARGE SCALE GENOMIC DNA]</scope>
    <source>
        <strain evidence="2">As9502</strain>
        <tissue evidence="2">Leaf</tissue>
    </source>
</reference>
<sequence length="445" mass="51519">MTKTRCMHEHFRKIVQRVKKTLRLSASDKSHGVAELDDLPEECVSIIVSFTSPQDACVLASVSKTFASAVKSDIVWEKFIPPEYESLISQSRAFKFLSKKELYFALCDKSVLIDDGKKSLWIEKANAKRCIMISAMNLAIAWGNSPQSWRWIPDPQARFETVAELLEVCLFEIRGRINSRVLSPKTRYSAYIVYKKLNICYGFENVAVEVVVGVVGQKLEKSCRRYVCFDETMDEQFRRRDRGKNLVKPERRKDGWMEIKIGEFFNEGGLMNYDEIEMVALEAKQRHWKRGLIIQGIEIRPANIRGLSRFENIVELLKVREFGIHGRMNTRDLSPRTRYSVYIVFKITENYFGFGDLAIEAVVGVVGHEPSRRSICFDEFPRKGRGRRRRKDVWMEIELGEFFNEGGLGNSDEIEMSALECPEQPYWKCGLIIQGIEIRPTKLQY</sequence>
<dbReference type="PANTHER" id="PTHR32278">
    <property type="entry name" value="F-BOX DOMAIN-CONTAINING PROTEIN"/>
    <property type="match status" value="1"/>
</dbReference>
<evidence type="ECO:0000259" key="1">
    <source>
        <dbReference type="PROSITE" id="PS50181"/>
    </source>
</evidence>
<evidence type="ECO:0000313" key="2">
    <source>
        <dbReference type="EMBL" id="KAG7640271.1"/>
    </source>
</evidence>
<dbReference type="CDD" id="cd22162">
    <property type="entry name" value="F-box_AtSKIP3-like"/>
    <property type="match status" value="1"/>
</dbReference>
<dbReference type="PROSITE" id="PS50181">
    <property type="entry name" value="FBOX"/>
    <property type="match status" value="1"/>
</dbReference>
<dbReference type="Proteomes" id="UP000694251">
    <property type="component" value="Chromosome 2"/>
</dbReference>
<dbReference type="Pfam" id="PF14299">
    <property type="entry name" value="PP2"/>
    <property type="match status" value="2"/>
</dbReference>
<organism evidence="2 3">
    <name type="scientific">Arabidopsis suecica</name>
    <name type="common">Swedish thale-cress</name>
    <name type="synonym">Cardaminopsis suecica</name>
    <dbReference type="NCBI Taxonomy" id="45249"/>
    <lineage>
        <taxon>Eukaryota</taxon>
        <taxon>Viridiplantae</taxon>
        <taxon>Streptophyta</taxon>
        <taxon>Embryophyta</taxon>
        <taxon>Tracheophyta</taxon>
        <taxon>Spermatophyta</taxon>
        <taxon>Magnoliopsida</taxon>
        <taxon>eudicotyledons</taxon>
        <taxon>Gunneridae</taxon>
        <taxon>Pentapetalae</taxon>
        <taxon>rosids</taxon>
        <taxon>malvids</taxon>
        <taxon>Brassicales</taxon>
        <taxon>Brassicaceae</taxon>
        <taxon>Camelineae</taxon>
        <taxon>Arabidopsis</taxon>
    </lineage>
</organism>
<dbReference type="InterPro" id="IPR001810">
    <property type="entry name" value="F-box_dom"/>
</dbReference>